<accession>A0A6L5YUL9</accession>
<keyword evidence="4" id="KW-0804">Transcription</keyword>
<keyword evidence="5" id="KW-0812">Transmembrane</keyword>
<dbReference type="Proteomes" id="UP000474024">
    <property type="component" value="Unassembled WGS sequence"/>
</dbReference>
<feature type="transmembrane region" description="Helical" evidence="5">
    <location>
        <begin position="195"/>
        <end position="216"/>
    </location>
</feature>
<keyword evidence="3" id="KW-0238">DNA-binding</keyword>
<dbReference type="Pfam" id="PF13411">
    <property type="entry name" value="MerR_1"/>
    <property type="match status" value="1"/>
</dbReference>
<dbReference type="PANTHER" id="PTHR30204:SF69">
    <property type="entry name" value="MERR-FAMILY TRANSCRIPTIONAL REGULATOR"/>
    <property type="match status" value="1"/>
</dbReference>
<evidence type="ECO:0000313" key="8">
    <source>
        <dbReference type="Proteomes" id="UP000474024"/>
    </source>
</evidence>
<evidence type="ECO:0000256" key="2">
    <source>
        <dbReference type="ARBA" id="ARBA00023015"/>
    </source>
</evidence>
<keyword evidence="1" id="KW-0678">Repressor</keyword>
<keyword evidence="5" id="KW-0472">Membrane</keyword>
<reference evidence="7 8" key="1">
    <citation type="submission" date="2019-08" db="EMBL/GenBank/DDBJ databases">
        <title>In-depth cultivation of the pig gut microbiome towards novel bacterial diversity and tailored functional studies.</title>
        <authorList>
            <person name="Wylensek D."/>
            <person name="Hitch T.C.A."/>
            <person name="Clavel T."/>
        </authorList>
    </citation>
    <scope>NUCLEOTIDE SEQUENCE [LARGE SCALE GENOMIC DNA]</scope>
    <source>
        <strain evidence="7 8">MUC/MUC-530-WT-4D</strain>
    </source>
</reference>
<dbReference type="PANTHER" id="PTHR30204">
    <property type="entry name" value="REDOX-CYCLING DRUG-SENSING TRANSCRIPTIONAL ACTIVATOR SOXR"/>
    <property type="match status" value="1"/>
</dbReference>
<dbReference type="PROSITE" id="PS50937">
    <property type="entry name" value="HTH_MERR_2"/>
    <property type="match status" value="1"/>
</dbReference>
<organism evidence="7 8">
    <name type="scientific">Roseburia porci</name>
    <dbReference type="NCBI Taxonomy" id="2605790"/>
    <lineage>
        <taxon>Bacteria</taxon>
        <taxon>Bacillati</taxon>
        <taxon>Bacillota</taxon>
        <taxon>Clostridia</taxon>
        <taxon>Lachnospirales</taxon>
        <taxon>Lachnospiraceae</taxon>
        <taxon>Roseburia</taxon>
    </lineage>
</organism>
<dbReference type="GO" id="GO:0003700">
    <property type="term" value="F:DNA-binding transcription factor activity"/>
    <property type="evidence" value="ECO:0007669"/>
    <property type="project" value="InterPro"/>
</dbReference>
<keyword evidence="8" id="KW-1185">Reference proteome</keyword>
<dbReference type="InterPro" id="IPR000551">
    <property type="entry name" value="MerR-type_HTH_dom"/>
</dbReference>
<dbReference type="EMBL" id="VUNI01000022">
    <property type="protein sequence ID" value="MST75642.1"/>
    <property type="molecule type" value="Genomic_DNA"/>
</dbReference>
<dbReference type="CDD" id="cd00592">
    <property type="entry name" value="HTH_MerR-like"/>
    <property type="match status" value="1"/>
</dbReference>
<dbReference type="SMART" id="SM00422">
    <property type="entry name" value="HTH_MERR"/>
    <property type="match status" value="1"/>
</dbReference>
<feature type="transmembrane region" description="Helical" evidence="5">
    <location>
        <begin position="170"/>
        <end position="189"/>
    </location>
</feature>
<dbReference type="PROSITE" id="PS00552">
    <property type="entry name" value="HTH_MERR_1"/>
    <property type="match status" value="1"/>
</dbReference>
<name>A0A6L5YUL9_9FIRM</name>
<comment type="caution">
    <text evidence="7">The sequence shown here is derived from an EMBL/GenBank/DDBJ whole genome shotgun (WGS) entry which is preliminary data.</text>
</comment>
<evidence type="ECO:0000256" key="3">
    <source>
        <dbReference type="ARBA" id="ARBA00023125"/>
    </source>
</evidence>
<keyword evidence="5" id="KW-1133">Transmembrane helix</keyword>
<dbReference type="InterPro" id="IPR047057">
    <property type="entry name" value="MerR_fam"/>
</dbReference>
<feature type="domain" description="HTH merR-type" evidence="6">
    <location>
        <begin position="1"/>
        <end position="69"/>
    </location>
</feature>
<dbReference type="GO" id="GO:0003677">
    <property type="term" value="F:DNA binding"/>
    <property type="evidence" value="ECO:0007669"/>
    <property type="project" value="UniProtKB-KW"/>
</dbReference>
<evidence type="ECO:0000256" key="4">
    <source>
        <dbReference type="ARBA" id="ARBA00023163"/>
    </source>
</evidence>
<dbReference type="InterPro" id="IPR009061">
    <property type="entry name" value="DNA-bd_dom_put_sf"/>
</dbReference>
<dbReference type="RefSeq" id="WP_154430608.1">
    <property type="nucleotide sequence ID" value="NZ_VUNI01000022.1"/>
</dbReference>
<gene>
    <name evidence="7" type="ORF">FYJ75_11540</name>
</gene>
<evidence type="ECO:0000256" key="1">
    <source>
        <dbReference type="ARBA" id="ARBA00022491"/>
    </source>
</evidence>
<protein>
    <submittedName>
        <fullName evidence="7">MerR family transcriptional regulator</fullName>
    </submittedName>
</protein>
<evidence type="ECO:0000259" key="6">
    <source>
        <dbReference type="PROSITE" id="PS50937"/>
    </source>
</evidence>
<sequence>MRIGEVAELTGLNISNIRFYERKGLIDPGRQKESQYRDYTKEDVERLKLIILYRKMDFSIEKIAGLVEGQCSADELIGQQILELNEKQKAIQGAIDLCRKFAEDEADGKKDIDYYLNYVKEEEAQGRRFGDVEELLSDFSKFTQFDRLIGDPYLGWILFRFPWAEKLIRGLWLGLWIGLPVLGIILFAVDADGVNVGGILFWIGWMIFAGISFLRFRKSANYGIMYESKTGGSSDFSRSG</sequence>
<proteinExistence type="predicted"/>
<evidence type="ECO:0000313" key="7">
    <source>
        <dbReference type="EMBL" id="MST75642.1"/>
    </source>
</evidence>
<dbReference type="Gene3D" id="1.10.1660.10">
    <property type="match status" value="1"/>
</dbReference>
<dbReference type="SUPFAM" id="SSF46955">
    <property type="entry name" value="Putative DNA-binding domain"/>
    <property type="match status" value="1"/>
</dbReference>
<dbReference type="PRINTS" id="PR00040">
    <property type="entry name" value="HTHMERR"/>
</dbReference>
<keyword evidence="2" id="KW-0805">Transcription regulation</keyword>
<dbReference type="AlphaFoldDB" id="A0A6L5YUL9"/>
<evidence type="ECO:0000256" key="5">
    <source>
        <dbReference type="SAM" id="Phobius"/>
    </source>
</evidence>